<dbReference type="InterPro" id="IPR018108">
    <property type="entry name" value="MCP_transmembrane"/>
</dbReference>
<evidence type="ECO:0008006" key="6">
    <source>
        <dbReference type="Google" id="ProtNLM"/>
    </source>
</evidence>
<dbReference type="GO" id="GO:0016020">
    <property type="term" value="C:membrane"/>
    <property type="evidence" value="ECO:0007669"/>
    <property type="project" value="UniProtKB-SubCell"/>
</dbReference>
<dbReference type="Proteomes" id="UP000054560">
    <property type="component" value="Unassembled WGS sequence"/>
</dbReference>
<organism evidence="4 5">
    <name type="scientific">Sphaeroforma arctica JP610</name>
    <dbReference type="NCBI Taxonomy" id="667725"/>
    <lineage>
        <taxon>Eukaryota</taxon>
        <taxon>Ichthyosporea</taxon>
        <taxon>Ichthyophonida</taxon>
        <taxon>Sphaeroforma</taxon>
    </lineage>
</organism>
<dbReference type="AlphaFoldDB" id="A0A0L0FKN1"/>
<evidence type="ECO:0000313" key="5">
    <source>
        <dbReference type="Proteomes" id="UP000054560"/>
    </source>
</evidence>
<dbReference type="SUPFAM" id="SSF103506">
    <property type="entry name" value="Mitochondrial carrier"/>
    <property type="match status" value="1"/>
</dbReference>
<reference evidence="4 5" key="1">
    <citation type="submission" date="2011-02" db="EMBL/GenBank/DDBJ databases">
        <title>The Genome Sequence of Sphaeroforma arctica JP610.</title>
        <authorList>
            <consortium name="The Broad Institute Genome Sequencing Platform"/>
            <person name="Russ C."/>
            <person name="Cuomo C."/>
            <person name="Young S.K."/>
            <person name="Zeng Q."/>
            <person name="Gargeya S."/>
            <person name="Alvarado L."/>
            <person name="Berlin A."/>
            <person name="Chapman S.B."/>
            <person name="Chen Z."/>
            <person name="Freedman E."/>
            <person name="Gellesch M."/>
            <person name="Goldberg J."/>
            <person name="Griggs A."/>
            <person name="Gujja S."/>
            <person name="Heilman E."/>
            <person name="Heiman D."/>
            <person name="Howarth C."/>
            <person name="Mehta T."/>
            <person name="Neiman D."/>
            <person name="Pearson M."/>
            <person name="Roberts A."/>
            <person name="Saif S."/>
            <person name="Shea T."/>
            <person name="Shenoy N."/>
            <person name="Sisk P."/>
            <person name="Stolte C."/>
            <person name="Sykes S."/>
            <person name="White J."/>
            <person name="Yandava C."/>
            <person name="Burger G."/>
            <person name="Gray M.W."/>
            <person name="Holland P.W.H."/>
            <person name="King N."/>
            <person name="Lang F.B.F."/>
            <person name="Roger A.J."/>
            <person name="Ruiz-Trillo I."/>
            <person name="Haas B."/>
            <person name="Nusbaum C."/>
            <person name="Birren B."/>
        </authorList>
    </citation>
    <scope>NUCLEOTIDE SEQUENCE [LARGE SCALE GENOMIC DNA]</scope>
    <source>
        <strain evidence="4 5">JP610</strain>
    </source>
</reference>
<evidence type="ECO:0000256" key="2">
    <source>
        <dbReference type="ARBA" id="ARBA00022692"/>
    </source>
</evidence>
<evidence type="ECO:0000256" key="3">
    <source>
        <dbReference type="ARBA" id="ARBA00023136"/>
    </source>
</evidence>
<sequence length="57" mass="6194">MIAEEAGGVRSLWKGTNVNILRSIVANSVVLTTNFALKDMLKENKDNVFGLSGEGWV</sequence>
<evidence type="ECO:0000313" key="4">
    <source>
        <dbReference type="EMBL" id="KNC77342.1"/>
    </source>
</evidence>
<protein>
    <recommendedName>
        <fullName evidence="6">ADP/ATP translocase</fullName>
    </recommendedName>
</protein>
<dbReference type="RefSeq" id="XP_014151244.1">
    <property type="nucleotide sequence ID" value="XM_014295769.1"/>
</dbReference>
<dbReference type="InterPro" id="IPR023395">
    <property type="entry name" value="MCP_dom_sf"/>
</dbReference>
<keyword evidence="5" id="KW-1185">Reference proteome</keyword>
<dbReference type="GeneID" id="25910696"/>
<dbReference type="Gene3D" id="1.50.40.10">
    <property type="entry name" value="Mitochondrial carrier domain"/>
    <property type="match status" value="1"/>
</dbReference>
<dbReference type="Pfam" id="PF00153">
    <property type="entry name" value="Mito_carr"/>
    <property type="match status" value="1"/>
</dbReference>
<feature type="non-terminal residue" evidence="4">
    <location>
        <position position="57"/>
    </location>
</feature>
<proteinExistence type="predicted"/>
<evidence type="ECO:0000256" key="1">
    <source>
        <dbReference type="ARBA" id="ARBA00004141"/>
    </source>
</evidence>
<keyword evidence="3" id="KW-0472">Membrane</keyword>
<dbReference type="EMBL" id="KQ242763">
    <property type="protein sequence ID" value="KNC77342.1"/>
    <property type="molecule type" value="Genomic_DNA"/>
</dbReference>
<keyword evidence="2" id="KW-0812">Transmembrane</keyword>
<gene>
    <name evidence="4" type="ORF">SARC_10192</name>
</gene>
<accession>A0A0L0FKN1</accession>
<comment type="subcellular location">
    <subcellularLocation>
        <location evidence="1">Membrane</location>
        <topology evidence="1">Multi-pass membrane protein</topology>
    </subcellularLocation>
</comment>
<name>A0A0L0FKN1_9EUKA</name>